<keyword evidence="4" id="KW-1185">Reference proteome</keyword>
<name>A0A1M6Q295_9FIRM</name>
<evidence type="ECO:0000256" key="1">
    <source>
        <dbReference type="ARBA" id="ARBA00008007"/>
    </source>
</evidence>
<dbReference type="PANTHER" id="PTHR47505">
    <property type="entry name" value="DNA UTILIZATION PROTEIN YHGH"/>
    <property type="match status" value="1"/>
</dbReference>
<comment type="similarity">
    <text evidence="1">Belongs to the ComF/GntX family.</text>
</comment>
<dbReference type="InterPro" id="IPR000836">
    <property type="entry name" value="PRTase_dom"/>
</dbReference>
<organism evidence="3 4">
    <name type="scientific">Anaerobranca californiensis DSM 14826</name>
    <dbReference type="NCBI Taxonomy" id="1120989"/>
    <lineage>
        <taxon>Bacteria</taxon>
        <taxon>Bacillati</taxon>
        <taxon>Bacillota</taxon>
        <taxon>Clostridia</taxon>
        <taxon>Eubacteriales</taxon>
        <taxon>Proteinivoracaceae</taxon>
        <taxon>Anaerobranca</taxon>
    </lineage>
</organism>
<dbReference type="Gene3D" id="3.40.50.2020">
    <property type="match status" value="1"/>
</dbReference>
<dbReference type="RefSeq" id="WP_072907779.1">
    <property type="nucleotide sequence ID" value="NZ_FRAI01000018.1"/>
</dbReference>
<dbReference type="EMBL" id="FRAI01000018">
    <property type="protein sequence ID" value="SHK14324.1"/>
    <property type="molecule type" value="Genomic_DNA"/>
</dbReference>
<dbReference type="Pfam" id="PF00156">
    <property type="entry name" value="Pribosyltran"/>
    <property type="match status" value="1"/>
</dbReference>
<dbReference type="InterPro" id="IPR029057">
    <property type="entry name" value="PRTase-like"/>
</dbReference>
<dbReference type="OrthoDB" id="9779910at2"/>
<dbReference type="AlphaFoldDB" id="A0A1M6Q295"/>
<dbReference type="STRING" id="1120989.SAMN02745227_01618"/>
<sequence>MFKKDIEKNLLALFYPEIKKCIGCTKEVEGFLPLCPLCEKDITYYKDFNTCPNCGGFYHGGYCDKPLKIMAVALYEGYWKELIHKFKFNNHQYLKKGFAKALFDRLKKDYSLEEFNLITYIPASKRVLGDRGFDQSYLLAKELGKLLDKKVVKTLIKKGKRPPQHTLDIFKRSQNWEGEFVLIPNLQLKGKRILLIDDISTTGNTLLYACKELQKTGCSEIIALVLGN</sequence>
<dbReference type="InterPro" id="IPR051910">
    <property type="entry name" value="ComF/GntX_DNA_util-trans"/>
</dbReference>
<gene>
    <name evidence="3" type="ORF">SAMN02745227_01618</name>
</gene>
<evidence type="ECO:0000313" key="3">
    <source>
        <dbReference type="EMBL" id="SHK14324.1"/>
    </source>
</evidence>
<dbReference type="Proteomes" id="UP000243547">
    <property type="component" value="Unassembled WGS sequence"/>
</dbReference>
<reference evidence="4" key="1">
    <citation type="submission" date="2016-11" db="EMBL/GenBank/DDBJ databases">
        <authorList>
            <person name="Varghese N."/>
            <person name="Submissions S."/>
        </authorList>
    </citation>
    <scope>NUCLEOTIDE SEQUENCE [LARGE SCALE GENOMIC DNA]</scope>
    <source>
        <strain evidence="4">DSM 14826</strain>
    </source>
</reference>
<dbReference type="CDD" id="cd06223">
    <property type="entry name" value="PRTases_typeI"/>
    <property type="match status" value="1"/>
</dbReference>
<protein>
    <submittedName>
        <fullName evidence="3">Competence protein ComFC</fullName>
    </submittedName>
</protein>
<evidence type="ECO:0000259" key="2">
    <source>
        <dbReference type="Pfam" id="PF00156"/>
    </source>
</evidence>
<feature type="domain" description="Phosphoribosyltransferase" evidence="2">
    <location>
        <begin position="184"/>
        <end position="226"/>
    </location>
</feature>
<accession>A0A1M6Q295</accession>
<dbReference type="PANTHER" id="PTHR47505:SF1">
    <property type="entry name" value="DNA UTILIZATION PROTEIN YHGH"/>
    <property type="match status" value="1"/>
</dbReference>
<evidence type="ECO:0000313" key="4">
    <source>
        <dbReference type="Proteomes" id="UP000243547"/>
    </source>
</evidence>
<proteinExistence type="inferred from homology"/>
<dbReference type="SUPFAM" id="SSF53271">
    <property type="entry name" value="PRTase-like"/>
    <property type="match status" value="1"/>
</dbReference>